<protein>
    <submittedName>
        <fullName evidence="1">Uncharacterized protein</fullName>
    </submittedName>
</protein>
<sequence>MVKLLVIGPSVGLSGNRSRRKEIRPAFLEQNVSIPISKPDNRSIRNTCGGRCIFPSQHYIWGDRGKLAVWSHKENHSSDQYEGRILALDRWRSTARSSAMRIPGRTVQRNNSCFCRRGPRGRSSYGTYSSGVLHMLLS</sequence>
<dbReference type="EMBL" id="BDGG01000002">
    <property type="protein sequence ID" value="GAU92103.1"/>
    <property type="molecule type" value="Genomic_DNA"/>
</dbReference>
<organism evidence="1 2">
    <name type="scientific">Ramazzottius varieornatus</name>
    <name type="common">Water bear</name>
    <name type="synonym">Tardigrade</name>
    <dbReference type="NCBI Taxonomy" id="947166"/>
    <lineage>
        <taxon>Eukaryota</taxon>
        <taxon>Metazoa</taxon>
        <taxon>Ecdysozoa</taxon>
        <taxon>Tardigrada</taxon>
        <taxon>Eutardigrada</taxon>
        <taxon>Parachela</taxon>
        <taxon>Hypsibioidea</taxon>
        <taxon>Ramazzottiidae</taxon>
        <taxon>Ramazzottius</taxon>
    </lineage>
</organism>
<evidence type="ECO:0000313" key="2">
    <source>
        <dbReference type="Proteomes" id="UP000186922"/>
    </source>
</evidence>
<proteinExistence type="predicted"/>
<dbReference type="AlphaFoldDB" id="A0A1D1V076"/>
<reference evidence="1 2" key="1">
    <citation type="journal article" date="2016" name="Nat. Commun.">
        <title>Extremotolerant tardigrade genome and improved radiotolerance of human cultured cells by tardigrade-unique protein.</title>
        <authorList>
            <person name="Hashimoto T."/>
            <person name="Horikawa D.D."/>
            <person name="Saito Y."/>
            <person name="Kuwahara H."/>
            <person name="Kozuka-Hata H."/>
            <person name="Shin-I T."/>
            <person name="Minakuchi Y."/>
            <person name="Ohishi K."/>
            <person name="Motoyama A."/>
            <person name="Aizu T."/>
            <person name="Enomoto A."/>
            <person name="Kondo K."/>
            <person name="Tanaka S."/>
            <person name="Hara Y."/>
            <person name="Koshikawa S."/>
            <person name="Sagara H."/>
            <person name="Miura T."/>
            <person name="Yokobori S."/>
            <person name="Miyagawa K."/>
            <person name="Suzuki Y."/>
            <person name="Kubo T."/>
            <person name="Oyama M."/>
            <person name="Kohara Y."/>
            <person name="Fujiyama A."/>
            <person name="Arakawa K."/>
            <person name="Katayama T."/>
            <person name="Toyoda A."/>
            <person name="Kunieda T."/>
        </authorList>
    </citation>
    <scope>NUCLEOTIDE SEQUENCE [LARGE SCALE GENOMIC DNA]</scope>
    <source>
        <strain evidence="1 2">YOKOZUNA-1</strain>
    </source>
</reference>
<accession>A0A1D1V076</accession>
<name>A0A1D1V076_RAMVA</name>
<evidence type="ECO:0000313" key="1">
    <source>
        <dbReference type="EMBL" id="GAU92103.1"/>
    </source>
</evidence>
<dbReference type="Proteomes" id="UP000186922">
    <property type="component" value="Unassembled WGS sequence"/>
</dbReference>
<keyword evidence="2" id="KW-1185">Reference proteome</keyword>
<gene>
    <name evidence="1" type="primary">RvY_04228</name>
    <name evidence="1" type="synonym">RvY_04228.4</name>
    <name evidence="1" type="ORF">RvY_04228-4</name>
</gene>
<comment type="caution">
    <text evidence="1">The sequence shown here is derived from an EMBL/GenBank/DDBJ whole genome shotgun (WGS) entry which is preliminary data.</text>
</comment>